<organism evidence="2 3">
    <name type="scientific">Aspergillus brasiliensis (strain CBS 101740 / IMI 381727 / IBT 21946)</name>
    <dbReference type="NCBI Taxonomy" id="767769"/>
    <lineage>
        <taxon>Eukaryota</taxon>
        <taxon>Fungi</taxon>
        <taxon>Dikarya</taxon>
        <taxon>Ascomycota</taxon>
        <taxon>Pezizomycotina</taxon>
        <taxon>Eurotiomycetes</taxon>
        <taxon>Eurotiomycetidae</taxon>
        <taxon>Eurotiales</taxon>
        <taxon>Aspergillaceae</taxon>
        <taxon>Aspergillus</taxon>
        <taxon>Aspergillus subgen. Circumdati</taxon>
    </lineage>
</organism>
<reference evidence="3" key="1">
    <citation type="journal article" date="2017" name="Genome Biol.">
        <title>Comparative genomics reveals high biological diversity and specific adaptations in the industrially and medically important fungal genus Aspergillus.</title>
        <authorList>
            <person name="de Vries R.P."/>
            <person name="Riley R."/>
            <person name="Wiebenga A."/>
            <person name="Aguilar-Osorio G."/>
            <person name="Amillis S."/>
            <person name="Uchima C.A."/>
            <person name="Anderluh G."/>
            <person name="Asadollahi M."/>
            <person name="Askin M."/>
            <person name="Barry K."/>
            <person name="Battaglia E."/>
            <person name="Bayram O."/>
            <person name="Benocci T."/>
            <person name="Braus-Stromeyer S.A."/>
            <person name="Caldana C."/>
            <person name="Canovas D."/>
            <person name="Cerqueira G.C."/>
            <person name="Chen F."/>
            <person name="Chen W."/>
            <person name="Choi C."/>
            <person name="Clum A."/>
            <person name="Dos Santos R.A."/>
            <person name="Damasio A.R."/>
            <person name="Diallinas G."/>
            <person name="Emri T."/>
            <person name="Fekete E."/>
            <person name="Flipphi M."/>
            <person name="Freyberg S."/>
            <person name="Gallo A."/>
            <person name="Gournas C."/>
            <person name="Habgood R."/>
            <person name="Hainaut M."/>
            <person name="Harispe M.L."/>
            <person name="Henrissat B."/>
            <person name="Hilden K.S."/>
            <person name="Hope R."/>
            <person name="Hossain A."/>
            <person name="Karabika E."/>
            <person name="Karaffa L."/>
            <person name="Karanyi Z."/>
            <person name="Krasevec N."/>
            <person name="Kuo A."/>
            <person name="Kusch H."/>
            <person name="LaButti K."/>
            <person name="Lagendijk E.L."/>
            <person name="Lapidus A."/>
            <person name="Levasseur A."/>
            <person name="Lindquist E."/>
            <person name="Lipzen A."/>
            <person name="Logrieco A.F."/>
            <person name="MacCabe A."/>
            <person name="Maekelae M.R."/>
            <person name="Malavazi I."/>
            <person name="Melin P."/>
            <person name="Meyer V."/>
            <person name="Mielnichuk N."/>
            <person name="Miskei M."/>
            <person name="Molnar A.P."/>
            <person name="Mule G."/>
            <person name="Ngan C.Y."/>
            <person name="Orejas M."/>
            <person name="Orosz E."/>
            <person name="Ouedraogo J.P."/>
            <person name="Overkamp K.M."/>
            <person name="Park H.-S."/>
            <person name="Perrone G."/>
            <person name="Piumi F."/>
            <person name="Punt P.J."/>
            <person name="Ram A.F."/>
            <person name="Ramon A."/>
            <person name="Rauscher S."/>
            <person name="Record E."/>
            <person name="Riano-Pachon D.M."/>
            <person name="Robert V."/>
            <person name="Roehrig J."/>
            <person name="Ruller R."/>
            <person name="Salamov A."/>
            <person name="Salih N.S."/>
            <person name="Samson R.A."/>
            <person name="Sandor E."/>
            <person name="Sanguinetti M."/>
            <person name="Schuetze T."/>
            <person name="Sepcic K."/>
            <person name="Shelest E."/>
            <person name="Sherlock G."/>
            <person name="Sophianopoulou V."/>
            <person name="Squina F.M."/>
            <person name="Sun H."/>
            <person name="Susca A."/>
            <person name="Todd R.B."/>
            <person name="Tsang A."/>
            <person name="Unkles S.E."/>
            <person name="van de Wiele N."/>
            <person name="van Rossen-Uffink D."/>
            <person name="Oliveira J.V."/>
            <person name="Vesth T.C."/>
            <person name="Visser J."/>
            <person name="Yu J.-H."/>
            <person name="Zhou M."/>
            <person name="Andersen M.R."/>
            <person name="Archer D.B."/>
            <person name="Baker S.E."/>
            <person name="Benoit I."/>
            <person name="Brakhage A.A."/>
            <person name="Braus G.H."/>
            <person name="Fischer R."/>
            <person name="Frisvad J.C."/>
            <person name="Goldman G.H."/>
            <person name="Houbraken J."/>
            <person name="Oakley B."/>
            <person name="Pocsi I."/>
            <person name="Scazzocchio C."/>
            <person name="Seiboth B."/>
            <person name="vanKuyk P.A."/>
            <person name="Wortman J."/>
            <person name="Dyer P.S."/>
            <person name="Grigoriev I.V."/>
        </authorList>
    </citation>
    <scope>NUCLEOTIDE SEQUENCE [LARGE SCALE GENOMIC DNA]</scope>
    <source>
        <strain evidence="3">CBS 101740 / IMI 381727 / IBT 21946</strain>
    </source>
</reference>
<feature type="compositionally biased region" description="Basic and acidic residues" evidence="1">
    <location>
        <begin position="38"/>
        <end position="50"/>
    </location>
</feature>
<sequence length="178" mass="19421">MEEVFAEPAPTSHSGVLSGCGDKWVITSPRPGNQAEFDVQRDPKHNDQERAHELPNVVLFEEGLWTLKVGRNPSIMEAVRVTVSTVDTFVGISLTSKKRCDYVRVLEGRRRAGELSVGEVIAAGALGALDRVIRASWRLERAGALNRGRRDSLFGKLAKNNGTCHRSAIVSGDQGTNN</sequence>
<name>A0A1L9UNW5_ASPBC</name>
<gene>
    <name evidence="2" type="ORF">ASPBRDRAFT_40987</name>
</gene>
<accession>A0A1L9UNW5</accession>
<keyword evidence="3" id="KW-1185">Reference proteome</keyword>
<dbReference type="AlphaFoldDB" id="A0A1L9UNW5"/>
<evidence type="ECO:0000313" key="3">
    <source>
        <dbReference type="Proteomes" id="UP000184499"/>
    </source>
</evidence>
<proteinExistence type="predicted"/>
<dbReference type="RefSeq" id="XP_067480569.1">
    <property type="nucleotide sequence ID" value="XM_067624475.1"/>
</dbReference>
<protein>
    <submittedName>
        <fullName evidence="2">Uncharacterized protein</fullName>
    </submittedName>
</protein>
<dbReference type="VEuPathDB" id="FungiDB:ASPBRDRAFT_40987"/>
<dbReference type="EMBL" id="KV878682">
    <property type="protein sequence ID" value="OJJ73321.1"/>
    <property type="molecule type" value="Genomic_DNA"/>
</dbReference>
<feature type="region of interest" description="Disordered" evidence="1">
    <location>
        <begin position="31"/>
        <end position="50"/>
    </location>
</feature>
<dbReference type="Proteomes" id="UP000184499">
    <property type="component" value="Unassembled WGS sequence"/>
</dbReference>
<evidence type="ECO:0000313" key="2">
    <source>
        <dbReference type="EMBL" id="OJJ73321.1"/>
    </source>
</evidence>
<evidence type="ECO:0000256" key="1">
    <source>
        <dbReference type="SAM" id="MobiDB-lite"/>
    </source>
</evidence>
<dbReference type="GeneID" id="93576963"/>